<gene>
    <name evidence="4" type="ORF">D8780_03590</name>
</gene>
<keyword evidence="1 4" id="KW-0489">Methyltransferase</keyword>
<dbReference type="InterPro" id="IPR007848">
    <property type="entry name" value="Small_mtfrase_dom"/>
</dbReference>
<dbReference type="Gene3D" id="3.40.50.150">
    <property type="entry name" value="Vaccinia Virus protein VP39"/>
    <property type="match status" value="1"/>
</dbReference>
<proteinExistence type="predicted"/>
<feature type="domain" description="Methyltransferase small" evidence="3">
    <location>
        <begin position="36"/>
        <end position="140"/>
    </location>
</feature>
<dbReference type="Pfam" id="PF05175">
    <property type="entry name" value="MTS"/>
    <property type="match status" value="1"/>
</dbReference>
<dbReference type="GO" id="GO:0003676">
    <property type="term" value="F:nucleic acid binding"/>
    <property type="evidence" value="ECO:0007669"/>
    <property type="project" value="InterPro"/>
</dbReference>
<dbReference type="GO" id="GO:0032259">
    <property type="term" value="P:methylation"/>
    <property type="evidence" value="ECO:0007669"/>
    <property type="project" value="UniProtKB-KW"/>
</dbReference>
<dbReference type="PANTHER" id="PTHR47739:SF1">
    <property type="entry name" value="TRNA1(VAL) (ADENINE(37)-N6)-METHYLTRANSFERASE"/>
    <property type="match status" value="1"/>
</dbReference>
<dbReference type="EMBL" id="RCWN01000001">
    <property type="protein sequence ID" value="RLQ87423.1"/>
    <property type="molecule type" value="Genomic_DNA"/>
</dbReference>
<keyword evidence="4" id="KW-0808">Transferase</keyword>
<dbReference type="PANTHER" id="PTHR47739">
    <property type="entry name" value="TRNA1(VAL) (ADENINE(37)-N6)-METHYLTRANSFERASE"/>
    <property type="match status" value="1"/>
</dbReference>
<dbReference type="GO" id="GO:0008757">
    <property type="term" value="F:S-adenosylmethionine-dependent methyltransferase activity"/>
    <property type="evidence" value="ECO:0007669"/>
    <property type="project" value="UniProtKB-ARBA"/>
</dbReference>
<keyword evidence="5" id="KW-1185">Reference proteome</keyword>
<evidence type="ECO:0000256" key="2">
    <source>
        <dbReference type="ARBA" id="ARBA00022691"/>
    </source>
</evidence>
<evidence type="ECO:0000313" key="4">
    <source>
        <dbReference type="EMBL" id="RLQ87423.1"/>
    </source>
</evidence>
<dbReference type="GO" id="GO:0008170">
    <property type="term" value="F:N-methyltransferase activity"/>
    <property type="evidence" value="ECO:0007669"/>
    <property type="project" value="UniProtKB-ARBA"/>
</dbReference>
<dbReference type="InterPro" id="IPR002052">
    <property type="entry name" value="DNA_methylase_N6_adenine_CS"/>
</dbReference>
<organism evidence="4 5">
    <name type="scientific">Notoacmeibacter ruber</name>
    <dbReference type="NCBI Taxonomy" id="2670375"/>
    <lineage>
        <taxon>Bacteria</taxon>
        <taxon>Pseudomonadati</taxon>
        <taxon>Pseudomonadota</taxon>
        <taxon>Alphaproteobacteria</taxon>
        <taxon>Hyphomicrobiales</taxon>
        <taxon>Notoacmeibacteraceae</taxon>
        <taxon>Notoacmeibacter</taxon>
    </lineage>
</organism>
<reference evidence="4 5" key="1">
    <citation type="submission" date="2018-10" db="EMBL/GenBank/DDBJ databases">
        <title>Notoacmeibacter sp. M2BS9Y-3-1, whole genome shotgun sequence.</title>
        <authorList>
            <person name="Tuo L."/>
        </authorList>
    </citation>
    <scope>NUCLEOTIDE SEQUENCE [LARGE SCALE GENOMIC DNA]</scope>
    <source>
        <strain evidence="4 5">M2BS9Y-3-1</strain>
    </source>
</reference>
<dbReference type="InterPro" id="IPR029063">
    <property type="entry name" value="SAM-dependent_MTases_sf"/>
</dbReference>
<keyword evidence="2" id="KW-0949">S-adenosyl-L-methionine</keyword>
<evidence type="ECO:0000313" key="5">
    <source>
        <dbReference type="Proteomes" id="UP000281094"/>
    </source>
</evidence>
<sequence length="259" mass="27810">MTTDEPGDSTLDAFHRGRFYLVQPKGRGHRAGLDAMLLASALPLHFTGTLIDLGAGSGAAGLAVLARCPQARAMLVENAPVMVEYAQRTLALPQNENVADRATLVTADAGAKGEQRRQMGLADSSADAIILNPPFNDPSDRRTADPLRHDAHVMTPDLLEQWTRTAAATARAGAWCALICRPRHLKQALQAMEGRFGGLVLRFIQPRANTPAIRLVLRGQRNARAPLSVFPPLILHGEGNTFTEEADALINGEAGLFSL</sequence>
<evidence type="ECO:0000256" key="1">
    <source>
        <dbReference type="ARBA" id="ARBA00022603"/>
    </source>
</evidence>
<accession>A0A3L7J9Q8</accession>
<dbReference type="RefSeq" id="WP_121644391.1">
    <property type="nucleotide sequence ID" value="NZ_RCWN01000001.1"/>
</dbReference>
<name>A0A3L7J9Q8_9HYPH</name>
<evidence type="ECO:0000259" key="3">
    <source>
        <dbReference type="Pfam" id="PF05175"/>
    </source>
</evidence>
<comment type="caution">
    <text evidence="4">The sequence shown here is derived from an EMBL/GenBank/DDBJ whole genome shotgun (WGS) entry which is preliminary data.</text>
</comment>
<dbReference type="CDD" id="cd02440">
    <property type="entry name" value="AdoMet_MTases"/>
    <property type="match status" value="1"/>
</dbReference>
<dbReference type="PROSITE" id="PS00092">
    <property type="entry name" value="N6_MTASE"/>
    <property type="match status" value="1"/>
</dbReference>
<protein>
    <submittedName>
        <fullName evidence="4">Methyltransferase</fullName>
    </submittedName>
</protein>
<dbReference type="AlphaFoldDB" id="A0A3L7J9Q8"/>
<dbReference type="InterPro" id="IPR050210">
    <property type="entry name" value="tRNA_Adenine-N(6)_MTase"/>
</dbReference>
<dbReference type="SUPFAM" id="SSF53335">
    <property type="entry name" value="S-adenosyl-L-methionine-dependent methyltransferases"/>
    <property type="match status" value="1"/>
</dbReference>
<dbReference type="Proteomes" id="UP000281094">
    <property type="component" value="Unassembled WGS sequence"/>
</dbReference>